<keyword evidence="8" id="KW-0249">Electron transport</keyword>
<evidence type="ECO:0000313" key="19">
    <source>
        <dbReference type="Proteomes" id="UP000233332"/>
    </source>
</evidence>
<keyword evidence="5" id="KW-0813">Transport</keyword>
<feature type="transmembrane region" description="Helical" evidence="17">
    <location>
        <begin position="86"/>
        <end position="108"/>
    </location>
</feature>
<feature type="transmembrane region" description="Helical" evidence="17">
    <location>
        <begin position="55"/>
        <end position="74"/>
    </location>
</feature>
<dbReference type="EMBL" id="NXGX01000007">
    <property type="protein sequence ID" value="PKR57115.1"/>
    <property type="molecule type" value="Genomic_DNA"/>
</dbReference>
<evidence type="ECO:0000256" key="9">
    <source>
        <dbReference type="ARBA" id="ARBA00022989"/>
    </source>
</evidence>
<evidence type="ECO:0000256" key="4">
    <source>
        <dbReference type="ARBA" id="ARBA00014689"/>
    </source>
</evidence>
<dbReference type="GO" id="GO:0009486">
    <property type="term" value="F:cytochrome bo3 ubiquinol oxidase activity"/>
    <property type="evidence" value="ECO:0007669"/>
    <property type="project" value="InterPro"/>
</dbReference>
<evidence type="ECO:0000256" key="14">
    <source>
        <dbReference type="ARBA" id="ARBA00030211"/>
    </source>
</evidence>
<dbReference type="Pfam" id="PF03626">
    <property type="entry name" value="COX4_pro"/>
    <property type="match status" value="1"/>
</dbReference>
<keyword evidence="10" id="KW-0560">Oxidoreductase</keyword>
<name>A0A2N3L2T5_9PROT</name>
<accession>A0A2N3L2T5</accession>
<evidence type="ECO:0000256" key="10">
    <source>
        <dbReference type="ARBA" id="ARBA00023002"/>
    </source>
</evidence>
<dbReference type="GO" id="GO:0009319">
    <property type="term" value="C:cytochrome o ubiquinol oxidase complex"/>
    <property type="evidence" value="ECO:0007669"/>
    <property type="project" value="TreeGrafter"/>
</dbReference>
<evidence type="ECO:0000256" key="1">
    <source>
        <dbReference type="ARBA" id="ARBA00004651"/>
    </source>
</evidence>
<dbReference type="PANTHER" id="PTHR36835:SF1">
    <property type="entry name" value="CYTOCHROME BO(3) UBIQUINOL OXIDASE SUBUNIT 4"/>
    <property type="match status" value="1"/>
</dbReference>
<feature type="transmembrane region" description="Helical" evidence="17">
    <location>
        <begin position="25"/>
        <end position="43"/>
    </location>
</feature>
<organism evidence="18 19">
    <name type="scientific">Thalassospira lohafexi</name>
    <dbReference type="NCBI Taxonomy" id="744227"/>
    <lineage>
        <taxon>Bacteria</taxon>
        <taxon>Pseudomonadati</taxon>
        <taxon>Pseudomonadota</taxon>
        <taxon>Alphaproteobacteria</taxon>
        <taxon>Rhodospirillales</taxon>
        <taxon>Thalassospiraceae</taxon>
        <taxon>Thalassospira</taxon>
    </lineage>
</organism>
<evidence type="ECO:0000256" key="15">
    <source>
        <dbReference type="ARBA" id="ARBA00031887"/>
    </source>
</evidence>
<dbReference type="InterPro" id="IPR014210">
    <property type="entry name" value="Cyt_o_ubiqinol_oxidase_su4"/>
</dbReference>
<evidence type="ECO:0000256" key="5">
    <source>
        <dbReference type="ARBA" id="ARBA00022448"/>
    </source>
</evidence>
<evidence type="ECO:0000256" key="3">
    <source>
        <dbReference type="ARBA" id="ARBA00011700"/>
    </source>
</evidence>
<evidence type="ECO:0000256" key="11">
    <source>
        <dbReference type="ARBA" id="ARBA00023136"/>
    </source>
</evidence>
<protein>
    <recommendedName>
        <fullName evidence="4">Cytochrome bo(3) ubiquinol oxidase subunit 4</fullName>
    </recommendedName>
    <alternativeName>
        <fullName evidence="16">Cytochrome o ubiquinol oxidase subunit 4</fullName>
    </alternativeName>
    <alternativeName>
        <fullName evidence="13">Oxidase bo(3) subunit 4</fullName>
    </alternativeName>
    <alternativeName>
        <fullName evidence="14">Ubiquinol oxidase polypeptide IV</fullName>
    </alternativeName>
    <alternativeName>
        <fullName evidence="15">Ubiquinol oxidase subunit 4</fullName>
    </alternativeName>
</protein>
<evidence type="ECO:0000256" key="16">
    <source>
        <dbReference type="ARBA" id="ARBA00032185"/>
    </source>
</evidence>
<dbReference type="AlphaFoldDB" id="A0A2N3L2T5"/>
<keyword evidence="11 17" id="KW-0472">Membrane</keyword>
<dbReference type="Proteomes" id="UP000233332">
    <property type="component" value="Unassembled WGS sequence"/>
</dbReference>
<evidence type="ECO:0000256" key="2">
    <source>
        <dbReference type="ARBA" id="ARBA00008079"/>
    </source>
</evidence>
<comment type="subunit">
    <text evidence="3">Heterooctamer of two A chains, two B chains, two C chains and two D chains.</text>
</comment>
<evidence type="ECO:0000256" key="12">
    <source>
        <dbReference type="ARBA" id="ARBA00025694"/>
    </source>
</evidence>
<comment type="similarity">
    <text evidence="2">Belongs to the cytochrome c oxidase bacterial subunit 4 family.</text>
</comment>
<sequence>MSAHSHAHDDHHGDGGAGHGTFNSYMIGFILSVILTAIPFWLVMDGVLDSKIATALWIMGLGVVQIIVHMVYFLHMNTKSEGGWNMLALIFTLVIVAIAIAGSMWVMYHLNTNMMPQMDHDMIKSFG</sequence>
<dbReference type="InterPro" id="IPR005171">
    <property type="entry name" value="Cyt_c_oxidase_su4_prok"/>
</dbReference>
<gene>
    <name evidence="18" type="primary">cyoD</name>
    <name evidence="18" type="ORF">COO92_17235</name>
</gene>
<evidence type="ECO:0000256" key="7">
    <source>
        <dbReference type="ARBA" id="ARBA00022692"/>
    </source>
</evidence>
<evidence type="ECO:0000256" key="8">
    <source>
        <dbReference type="ARBA" id="ARBA00022982"/>
    </source>
</evidence>
<dbReference type="GeneID" id="98670107"/>
<evidence type="ECO:0000256" key="17">
    <source>
        <dbReference type="SAM" id="Phobius"/>
    </source>
</evidence>
<dbReference type="PANTHER" id="PTHR36835">
    <property type="entry name" value="CYTOCHROME BO(3) UBIQUINOL OXIDASE SUBUNIT 4"/>
    <property type="match status" value="1"/>
</dbReference>
<comment type="function">
    <text evidence="12">Cytochrome bo(3) ubiquinol terminal oxidase is the component of the aerobic respiratory chain of E.coli that predominates when cells are grown at high aeration. Has proton pump activity across the membrane in addition to electron transfer, pumping 2 protons/electron.</text>
</comment>
<comment type="caution">
    <text evidence="18">The sequence shown here is derived from an EMBL/GenBank/DDBJ whole genome shotgun (WGS) entry which is preliminary data.</text>
</comment>
<keyword evidence="9 17" id="KW-1133">Transmembrane helix</keyword>
<evidence type="ECO:0000256" key="6">
    <source>
        <dbReference type="ARBA" id="ARBA00022475"/>
    </source>
</evidence>
<reference evidence="18 19" key="1">
    <citation type="submission" date="2017-09" db="EMBL/GenBank/DDBJ databases">
        <title>Biodiversity and function of Thalassospira species in the particle-attached aromatic-hydrocarbon-degrading consortia from the surface seawater of the China South Sea.</title>
        <authorList>
            <person name="Dong C."/>
            <person name="Lai Q."/>
            <person name="Shao Z."/>
        </authorList>
    </citation>
    <scope>NUCLEOTIDE SEQUENCE [LARGE SCALE GENOMIC DNA]</scope>
    <source>
        <strain evidence="18 19">139Z-12</strain>
    </source>
</reference>
<comment type="subcellular location">
    <subcellularLocation>
        <location evidence="1">Cell membrane</location>
        <topology evidence="1">Multi-pass membrane protein</topology>
    </subcellularLocation>
</comment>
<dbReference type="GO" id="GO:0005886">
    <property type="term" value="C:plasma membrane"/>
    <property type="evidence" value="ECO:0007669"/>
    <property type="project" value="UniProtKB-SubCell"/>
</dbReference>
<proteinExistence type="inferred from homology"/>
<dbReference type="InterPro" id="IPR050968">
    <property type="entry name" value="Cytochrome_c_oxidase_bac_sub4"/>
</dbReference>
<keyword evidence="7 17" id="KW-0812">Transmembrane</keyword>
<dbReference type="GO" id="GO:0015990">
    <property type="term" value="P:electron transport coupled proton transport"/>
    <property type="evidence" value="ECO:0007669"/>
    <property type="project" value="InterPro"/>
</dbReference>
<dbReference type="RefSeq" id="WP_022733299.1">
    <property type="nucleotide sequence ID" value="NZ_NXGX01000007.1"/>
</dbReference>
<dbReference type="GO" id="GO:0015078">
    <property type="term" value="F:proton transmembrane transporter activity"/>
    <property type="evidence" value="ECO:0007669"/>
    <property type="project" value="TreeGrafter"/>
</dbReference>
<dbReference type="NCBIfam" id="TIGR02847">
    <property type="entry name" value="CyoD"/>
    <property type="match status" value="1"/>
</dbReference>
<keyword evidence="6" id="KW-1003">Cell membrane</keyword>
<dbReference type="GO" id="GO:0019646">
    <property type="term" value="P:aerobic electron transport chain"/>
    <property type="evidence" value="ECO:0007669"/>
    <property type="project" value="TreeGrafter"/>
</dbReference>
<evidence type="ECO:0000256" key="13">
    <source>
        <dbReference type="ARBA" id="ARBA00030071"/>
    </source>
</evidence>
<evidence type="ECO:0000313" key="18">
    <source>
        <dbReference type="EMBL" id="PKR57115.1"/>
    </source>
</evidence>
<keyword evidence="19" id="KW-1185">Reference proteome</keyword>